<keyword evidence="2" id="KW-1185">Reference proteome</keyword>
<proteinExistence type="predicted"/>
<dbReference type="InterPro" id="IPR036249">
    <property type="entry name" value="Thioredoxin-like_sf"/>
</dbReference>
<gene>
    <name evidence="1" type="ORF">L0C25_14810</name>
</gene>
<evidence type="ECO:0000313" key="2">
    <source>
        <dbReference type="Proteomes" id="UP001164390"/>
    </source>
</evidence>
<sequence>MEDTTVVTMYFDPSCPFAWITSRWLLEVERQRSIELELRIMSLSVLNEHRELEAWYREFNDRAWGPARVFAAVSERHDAGVSRELYTAFGRRWHVERSRDVDAALAAALAETDLPGELAAAAHDSSLDAVVRKRHAEGQDAVGEEAGTPVVVLDGHAFFGPVLTGIPRGDDALAMFDGLRTLIASPHFSELKRHRDDNALAVA</sequence>
<dbReference type="AlphaFoldDB" id="A0AA46YIZ0"/>
<name>A0AA46YIZ0_9ACTN</name>
<organism evidence="1 2">
    <name type="scientific">Solicola gregarius</name>
    <dbReference type="NCBI Taxonomy" id="2908642"/>
    <lineage>
        <taxon>Bacteria</taxon>
        <taxon>Bacillati</taxon>
        <taxon>Actinomycetota</taxon>
        <taxon>Actinomycetes</taxon>
        <taxon>Propionibacteriales</taxon>
        <taxon>Nocardioidaceae</taxon>
        <taxon>Solicola</taxon>
    </lineage>
</organism>
<dbReference type="InterPro" id="IPR053977">
    <property type="entry name" value="Rv2466c-like"/>
</dbReference>
<accession>A0AA46YIZ0</accession>
<dbReference type="Proteomes" id="UP001164390">
    <property type="component" value="Chromosome"/>
</dbReference>
<dbReference type="SUPFAM" id="SSF52833">
    <property type="entry name" value="Thioredoxin-like"/>
    <property type="match status" value="1"/>
</dbReference>
<evidence type="ECO:0000313" key="1">
    <source>
        <dbReference type="EMBL" id="UYM03810.1"/>
    </source>
</evidence>
<reference evidence="1" key="1">
    <citation type="submission" date="2022-01" db="EMBL/GenBank/DDBJ databases">
        <title>Nocardioidaceae gen. sp. A5X3R13.</title>
        <authorList>
            <person name="Lopez Marin M.A."/>
            <person name="Uhlik O."/>
        </authorList>
    </citation>
    <scope>NUCLEOTIDE SEQUENCE</scope>
    <source>
        <strain evidence="1">A5X3R13</strain>
    </source>
</reference>
<dbReference type="Pfam" id="PF22234">
    <property type="entry name" value="Rv2466c-like"/>
    <property type="match status" value="1"/>
</dbReference>
<dbReference type="Gene3D" id="3.40.30.10">
    <property type="entry name" value="Glutaredoxin"/>
    <property type="match status" value="1"/>
</dbReference>
<dbReference type="KEGG" id="sgrg:L0C25_14810"/>
<dbReference type="RefSeq" id="WP_271632452.1">
    <property type="nucleotide sequence ID" value="NZ_CP094970.1"/>
</dbReference>
<protein>
    <submittedName>
        <fullName evidence="1">Disulfide bond formation protein DsbA</fullName>
    </submittedName>
</protein>
<dbReference type="EMBL" id="CP094970">
    <property type="protein sequence ID" value="UYM03810.1"/>
    <property type="molecule type" value="Genomic_DNA"/>
</dbReference>